<dbReference type="InterPro" id="IPR046342">
    <property type="entry name" value="CBS_dom_sf"/>
</dbReference>
<dbReference type="SUPFAM" id="SSF54631">
    <property type="entry name" value="CBS-domain pair"/>
    <property type="match status" value="1"/>
</dbReference>
<feature type="transmembrane region" description="Helical" evidence="11">
    <location>
        <begin position="295"/>
        <end position="314"/>
    </location>
</feature>
<dbReference type="InterPro" id="IPR014743">
    <property type="entry name" value="Cl-channel_core"/>
</dbReference>
<dbReference type="SUPFAM" id="SSF81340">
    <property type="entry name" value="Clc chloride channel"/>
    <property type="match status" value="1"/>
</dbReference>
<comment type="caution">
    <text evidence="13">The sequence shown here is derived from an EMBL/GenBank/DDBJ whole genome shotgun (WGS) entry which is preliminary data.</text>
</comment>
<gene>
    <name evidence="13" type="ORF">ABB34_03335</name>
</gene>
<keyword evidence="2" id="KW-0813">Transport</keyword>
<evidence type="ECO:0000256" key="4">
    <source>
        <dbReference type="ARBA" id="ARBA00022989"/>
    </source>
</evidence>
<feature type="transmembrane region" description="Helical" evidence="11">
    <location>
        <begin position="252"/>
        <end position="275"/>
    </location>
</feature>
<keyword evidence="3 11" id="KW-0812">Transmembrane</keyword>
<dbReference type="CDD" id="cd00400">
    <property type="entry name" value="Voltage_gated_ClC"/>
    <property type="match status" value="1"/>
</dbReference>
<dbReference type="PANTHER" id="PTHR43427">
    <property type="entry name" value="CHLORIDE CHANNEL PROTEIN CLC-E"/>
    <property type="match status" value="1"/>
</dbReference>
<evidence type="ECO:0000256" key="6">
    <source>
        <dbReference type="ARBA" id="ARBA00023136"/>
    </source>
</evidence>
<evidence type="ECO:0000256" key="9">
    <source>
        <dbReference type="ARBA" id="ARBA00023303"/>
    </source>
</evidence>
<organism evidence="13 14">
    <name type="scientific">Stenotrophomonas daejeonensis</name>
    <dbReference type="NCBI Taxonomy" id="659018"/>
    <lineage>
        <taxon>Bacteria</taxon>
        <taxon>Pseudomonadati</taxon>
        <taxon>Pseudomonadota</taxon>
        <taxon>Gammaproteobacteria</taxon>
        <taxon>Lysobacterales</taxon>
        <taxon>Lysobacteraceae</taxon>
        <taxon>Stenotrophomonas</taxon>
    </lineage>
</organism>
<evidence type="ECO:0000256" key="2">
    <source>
        <dbReference type="ARBA" id="ARBA00022448"/>
    </source>
</evidence>
<evidence type="ECO:0000256" key="3">
    <source>
        <dbReference type="ARBA" id="ARBA00022692"/>
    </source>
</evidence>
<proteinExistence type="predicted"/>
<dbReference type="PANTHER" id="PTHR43427:SF6">
    <property type="entry name" value="CHLORIDE CHANNEL PROTEIN CLC-E"/>
    <property type="match status" value="1"/>
</dbReference>
<dbReference type="PROSITE" id="PS51371">
    <property type="entry name" value="CBS"/>
    <property type="match status" value="1"/>
</dbReference>
<dbReference type="AlphaFoldDB" id="A0A0R0E8S8"/>
<keyword evidence="5" id="KW-0406">Ion transport</keyword>
<dbReference type="GO" id="GO:0034707">
    <property type="term" value="C:chloride channel complex"/>
    <property type="evidence" value="ECO:0007669"/>
    <property type="project" value="UniProtKB-KW"/>
</dbReference>
<feature type="domain" description="CBS" evidence="12">
    <location>
        <begin position="543"/>
        <end position="601"/>
    </location>
</feature>
<feature type="transmembrane region" description="Helical" evidence="11">
    <location>
        <begin position="89"/>
        <end position="108"/>
    </location>
</feature>
<keyword evidence="10" id="KW-0129">CBS domain</keyword>
<comment type="subcellular location">
    <subcellularLocation>
        <location evidence="1">Membrane</location>
        <topology evidence="1">Multi-pass membrane protein</topology>
    </subcellularLocation>
</comment>
<keyword evidence="8" id="KW-0868">Chloride</keyword>
<dbReference type="STRING" id="659018.ABB34_03335"/>
<dbReference type="GO" id="GO:0005254">
    <property type="term" value="F:chloride channel activity"/>
    <property type="evidence" value="ECO:0007669"/>
    <property type="project" value="UniProtKB-KW"/>
</dbReference>
<protein>
    <submittedName>
        <fullName evidence="13">Chloride channel protein</fullName>
    </submittedName>
</protein>
<dbReference type="Pfam" id="PF00571">
    <property type="entry name" value="CBS"/>
    <property type="match status" value="2"/>
</dbReference>
<keyword evidence="4 11" id="KW-1133">Transmembrane helix</keyword>
<dbReference type="InterPro" id="IPR050368">
    <property type="entry name" value="ClC-type_chloride_channel"/>
</dbReference>
<dbReference type="Pfam" id="PF00654">
    <property type="entry name" value="Voltage_CLC"/>
    <property type="match status" value="1"/>
</dbReference>
<name>A0A0R0E8S8_9GAMM</name>
<reference evidence="13 14" key="1">
    <citation type="submission" date="2015-05" db="EMBL/GenBank/DDBJ databases">
        <title>Genome sequencing and analysis of members of genus Stenotrophomonas.</title>
        <authorList>
            <person name="Patil P.P."/>
            <person name="Midha S."/>
            <person name="Patil P.B."/>
        </authorList>
    </citation>
    <scope>NUCLEOTIDE SEQUENCE [LARGE SCALE GENOMIC DNA]</scope>
    <source>
        <strain evidence="13 14">JCM 16244</strain>
    </source>
</reference>
<dbReference type="InterPro" id="IPR000644">
    <property type="entry name" value="CBS_dom"/>
</dbReference>
<feature type="transmembrane region" description="Helical" evidence="11">
    <location>
        <begin position="395"/>
        <end position="417"/>
    </location>
</feature>
<evidence type="ECO:0000256" key="8">
    <source>
        <dbReference type="ARBA" id="ARBA00023214"/>
    </source>
</evidence>
<keyword evidence="9" id="KW-0407">Ion channel</keyword>
<evidence type="ECO:0000313" key="14">
    <source>
        <dbReference type="Proteomes" id="UP000050940"/>
    </source>
</evidence>
<evidence type="ECO:0000256" key="11">
    <source>
        <dbReference type="SAM" id="Phobius"/>
    </source>
</evidence>
<feature type="transmembrane region" description="Helical" evidence="11">
    <location>
        <begin position="223"/>
        <end position="240"/>
    </location>
</feature>
<dbReference type="EMBL" id="LDJP01000015">
    <property type="protein sequence ID" value="KRG87794.1"/>
    <property type="molecule type" value="Genomic_DNA"/>
</dbReference>
<dbReference type="Gene3D" id="3.10.580.10">
    <property type="entry name" value="CBS-domain"/>
    <property type="match status" value="1"/>
</dbReference>
<dbReference type="PRINTS" id="PR00762">
    <property type="entry name" value="CLCHANNEL"/>
</dbReference>
<keyword evidence="6 11" id="KW-0472">Membrane</keyword>
<dbReference type="Proteomes" id="UP000050940">
    <property type="component" value="Unassembled WGS sequence"/>
</dbReference>
<dbReference type="InterPro" id="IPR001807">
    <property type="entry name" value="ClC"/>
</dbReference>
<sequence length="628" mass="65212">MSEPSSLQHSRAAVPLAPALDTTLFDARMPRRFRPLDRRVLWIVAVAVVLAGVVGVVARLLTALIGLVTNLVYYGTVDATLRSPADHHLGAWAILLPVAGGLVVGVMARFGSRAIRGHGIPEAMEQVLRNESRIPPIITWLKPASSAVAIGTGGPFGAEGPIIATGGAMGSLLAQLMHVTADERKTLLAAGAVAGMSAIFATPIAAVLLAIELLLFERKARSLIPVATAAMIGAAVHACFEGVAPVFPMPALAAAPVGALAAYVAMGAAAGLAAVAITRLTYGIEDAFERLPVHWMWWPAIGGLAVGIVGWFMPRTLGVGYDNITLVLGGGLGLAGLLALGLMKLCSWSIALGSGTSGGTLAPMFTIGGAFGGALGLLVASAFPELGVDPRMAALVCMAAVFAGASRAFLTSVVFAFEATQQVHGLLPLLGACAAAYLISGLLMRNTIMTEKIVRRGVRVPSDYSADHLDSVHVRDVCTQDLACFLGEERLADACKALEGGNPQFDHHSFPVLRADGVPCGLVARRDVLARAGEDGLCIRDVMQPSPAVIGGDHSLRDAADHMVECGVGRLLVIDEAAAGQLLGIVTRADLLDAHRGRLRSARQAGRHLRFNLAPVKPESPPPATGRH</sequence>
<keyword evidence="7" id="KW-0869">Chloride channel</keyword>
<evidence type="ECO:0000256" key="10">
    <source>
        <dbReference type="PROSITE-ProRule" id="PRU00703"/>
    </source>
</evidence>
<evidence type="ECO:0000313" key="13">
    <source>
        <dbReference type="EMBL" id="KRG87794.1"/>
    </source>
</evidence>
<dbReference type="CDD" id="cd02205">
    <property type="entry name" value="CBS_pair_SF"/>
    <property type="match status" value="1"/>
</dbReference>
<accession>A0A0R0E8S8</accession>
<feature type="transmembrane region" description="Helical" evidence="11">
    <location>
        <begin position="187"/>
        <end position="211"/>
    </location>
</feature>
<evidence type="ECO:0000256" key="1">
    <source>
        <dbReference type="ARBA" id="ARBA00004141"/>
    </source>
</evidence>
<feature type="transmembrane region" description="Helical" evidence="11">
    <location>
        <begin position="423"/>
        <end position="443"/>
    </location>
</feature>
<evidence type="ECO:0000259" key="12">
    <source>
        <dbReference type="PROSITE" id="PS51371"/>
    </source>
</evidence>
<feature type="transmembrane region" description="Helical" evidence="11">
    <location>
        <begin position="40"/>
        <end position="69"/>
    </location>
</feature>
<keyword evidence="14" id="KW-1185">Reference proteome</keyword>
<dbReference type="RefSeq" id="WP_245625397.1">
    <property type="nucleotide sequence ID" value="NZ_LDJP01000015.1"/>
</dbReference>
<dbReference type="Gene3D" id="1.10.3080.10">
    <property type="entry name" value="Clc chloride channel"/>
    <property type="match status" value="1"/>
</dbReference>
<evidence type="ECO:0000256" key="5">
    <source>
        <dbReference type="ARBA" id="ARBA00023065"/>
    </source>
</evidence>
<feature type="transmembrane region" description="Helical" evidence="11">
    <location>
        <begin position="362"/>
        <end position="383"/>
    </location>
</feature>
<dbReference type="SMART" id="SM00116">
    <property type="entry name" value="CBS"/>
    <property type="match status" value="2"/>
</dbReference>
<dbReference type="PATRIC" id="fig|659018.3.peg.539"/>
<feature type="transmembrane region" description="Helical" evidence="11">
    <location>
        <begin position="326"/>
        <end position="350"/>
    </location>
</feature>
<evidence type="ECO:0000256" key="7">
    <source>
        <dbReference type="ARBA" id="ARBA00023173"/>
    </source>
</evidence>